<dbReference type="Pfam" id="PF06283">
    <property type="entry name" value="ThuA"/>
    <property type="match status" value="1"/>
</dbReference>
<gene>
    <name evidence="3" type="ORF">FHS19_003087</name>
</gene>
<feature type="domain" description="ThuA-like" evidence="2">
    <location>
        <begin position="8"/>
        <end position="229"/>
    </location>
</feature>
<dbReference type="RefSeq" id="WP_183582603.1">
    <property type="nucleotide sequence ID" value="NZ_JACHXJ010000002.1"/>
</dbReference>
<feature type="compositionally biased region" description="Basic and acidic residues" evidence="1">
    <location>
        <begin position="241"/>
        <end position="257"/>
    </location>
</feature>
<dbReference type="InterPro" id="IPR029010">
    <property type="entry name" value="ThuA-like"/>
</dbReference>
<sequence>MPDSPTIRVTVFCEHNQDRYEPVSKVYPDGIHAAIAGAFADDPEFRVAIATQDMTEHGLTEDVLNHTDVLIWWSHLDNPKLDDAVASKVCRRVVRDGMGFLALHSASFSKPWQRLLGIEYEAGEWGRFRTMPNGEKSRHWVITPGHPICEGIGDFIEIPNDEMYGEPMLIPDPEKLLFIAWWEGGDVCRSGCLFERGRGKLFGFTPGHEDFPIYYQREVRQVLRNAARYLAPPGGAQMVDGEGHLSGEPREDLSHRM</sequence>
<evidence type="ECO:0000313" key="3">
    <source>
        <dbReference type="EMBL" id="MBB3128433.1"/>
    </source>
</evidence>
<organism evidence="3 4">
    <name type="scientific">Paenibacillus rhizosphaerae</name>
    <dbReference type="NCBI Taxonomy" id="297318"/>
    <lineage>
        <taxon>Bacteria</taxon>
        <taxon>Bacillati</taxon>
        <taxon>Bacillota</taxon>
        <taxon>Bacilli</taxon>
        <taxon>Bacillales</taxon>
        <taxon>Paenibacillaceae</taxon>
        <taxon>Paenibacillus</taxon>
    </lineage>
</organism>
<dbReference type="InterPro" id="IPR029062">
    <property type="entry name" value="Class_I_gatase-like"/>
</dbReference>
<proteinExistence type="predicted"/>
<dbReference type="Gene3D" id="3.40.50.880">
    <property type="match status" value="1"/>
</dbReference>
<evidence type="ECO:0000259" key="2">
    <source>
        <dbReference type="Pfam" id="PF06283"/>
    </source>
</evidence>
<dbReference type="EMBL" id="JACHXJ010000002">
    <property type="protein sequence ID" value="MBB3128433.1"/>
    <property type="molecule type" value="Genomic_DNA"/>
</dbReference>
<name>A0A839TPK9_9BACL</name>
<accession>A0A839TPK9</accession>
<dbReference type="Proteomes" id="UP000517523">
    <property type="component" value="Unassembled WGS sequence"/>
</dbReference>
<protein>
    <submittedName>
        <fullName evidence="3">Trehalose utilization protein</fullName>
    </submittedName>
</protein>
<dbReference type="SUPFAM" id="SSF52317">
    <property type="entry name" value="Class I glutamine amidotransferase-like"/>
    <property type="match status" value="1"/>
</dbReference>
<feature type="region of interest" description="Disordered" evidence="1">
    <location>
        <begin position="234"/>
        <end position="257"/>
    </location>
</feature>
<evidence type="ECO:0000256" key="1">
    <source>
        <dbReference type="SAM" id="MobiDB-lite"/>
    </source>
</evidence>
<evidence type="ECO:0000313" key="4">
    <source>
        <dbReference type="Proteomes" id="UP000517523"/>
    </source>
</evidence>
<dbReference type="AlphaFoldDB" id="A0A839TPK9"/>
<comment type="caution">
    <text evidence="3">The sequence shown here is derived from an EMBL/GenBank/DDBJ whole genome shotgun (WGS) entry which is preliminary data.</text>
</comment>
<reference evidence="3 4" key="1">
    <citation type="submission" date="2020-08" db="EMBL/GenBank/DDBJ databases">
        <title>Genomic Encyclopedia of Type Strains, Phase III (KMG-III): the genomes of soil and plant-associated and newly described type strains.</title>
        <authorList>
            <person name="Whitman W."/>
        </authorList>
    </citation>
    <scope>NUCLEOTIDE SEQUENCE [LARGE SCALE GENOMIC DNA]</scope>
    <source>
        <strain evidence="3 4">CECT 5831</strain>
    </source>
</reference>